<comment type="caution">
    <text evidence="1">The sequence shown here is derived from an EMBL/GenBank/DDBJ whole genome shotgun (WGS) entry which is preliminary data.</text>
</comment>
<sequence>MLFDDQFDNSTNISEYSHSYEKVSLDISKINRSFVKRTKTISSFYKNIKSKISPNKTRVSCPKKEYIRCKIIRGTKKSIRLLSKKSNPKKIGKFNIISNEVKAQWNLMAHHFNSNKEILKTFSSTKDKIPGKEFKSYNISFCKMFFEMPEVREAFNLYVNYIFTDYDCKRLCKEFNFKCCLYEKHGYDCEKNWRKLKEFILRDMINELGFSVGECKDLCEKYDEDGIEIREEDELEEEKIEEIGSERVLFVETQPKWIQRMILKEVLIL</sequence>
<gene>
    <name evidence="1" type="ORF">SteCoe_6335</name>
</gene>
<evidence type="ECO:0000313" key="2">
    <source>
        <dbReference type="Proteomes" id="UP000187209"/>
    </source>
</evidence>
<dbReference type="Proteomes" id="UP000187209">
    <property type="component" value="Unassembled WGS sequence"/>
</dbReference>
<protein>
    <submittedName>
        <fullName evidence="1">Uncharacterized protein</fullName>
    </submittedName>
</protein>
<reference evidence="1 2" key="1">
    <citation type="submission" date="2016-11" db="EMBL/GenBank/DDBJ databases">
        <title>The macronuclear genome of Stentor coeruleus: a giant cell with tiny introns.</title>
        <authorList>
            <person name="Slabodnick M."/>
            <person name="Ruby J.G."/>
            <person name="Reiff S.B."/>
            <person name="Swart E.C."/>
            <person name="Gosai S."/>
            <person name="Prabakaran S."/>
            <person name="Witkowska E."/>
            <person name="Larue G.E."/>
            <person name="Fisher S."/>
            <person name="Freeman R.M."/>
            <person name="Gunawardena J."/>
            <person name="Chu W."/>
            <person name="Stover N.A."/>
            <person name="Gregory B.D."/>
            <person name="Nowacki M."/>
            <person name="Derisi J."/>
            <person name="Roy S.W."/>
            <person name="Marshall W.F."/>
            <person name="Sood P."/>
        </authorList>
    </citation>
    <scope>NUCLEOTIDE SEQUENCE [LARGE SCALE GENOMIC DNA]</scope>
    <source>
        <strain evidence="1">WM001</strain>
    </source>
</reference>
<evidence type="ECO:0000313" key="1">
    <source>
        <dbReference type="EMBL" id="OMJ91167.1"/>
    </source>
</evidence>
<dbReference type="AlphaFoldDB" id="A0A1R2CQ89"/>
<proteinExistence type="predicted"/>
<dbReference type="EMBL" id="MPUH01000087">
    <property type="protein sequence ID" value="OMJ91167.1"/>
    <property type="molecule type" value="Genomic_DNA"/>
</dbReference>
<organism evidence="1 2">
    <name type="scientific">Stentor coeruleus</name>
    <dbReference type="NCBI Taxonomy" id="5963"/>
    <lineage>
        <taxon>Eukaryota</taxon>
        <taxon>Sar</taxon>
        <taxon>Alveolata</taxon>
        <taxon>Ciliophora</taxon>
        <taxon>Postciliodesmatophora</taxon>
        <taxon>Heterotrichea</taxon>
        <taxon>Heterotrichida</taxon>
        <taxon>Stentoridae</taxon>
        <taxon>Stentor</taxon>
    </lineage>
</organism>
<accession>A0A1R2CQ89</accession>
<name>A0A1R2CQ89_9CILI</name>
<keyword evidence="2" id="KW-1185">Reference proteome</keyword>